<dbReference type="InterPro" id="IPR001387">
    <property type="entry name" value="Cro/C1-type_HTH"/>
</dbReference>
<dbReference type="PANTHER" id="PTHR35010">
    <property type="entry name" value="BLL4672 PROTEIN-RELATED"/>
    <property type="match status" value="1"/>
</dbReference>
<dbReference type="SMART" id="SM00530">
    <property type="entry name" value="HTH_XRE"/>
    <property type="match status" value="1"/>
</dbReference>
<dbReference type="InterPro" id="IPR010982">
    <property type="entry name" value="Lambda_DNA-bd_dom_sf"/>
</dbReference>
<dbReference type="Gene3D" id="1.10.260.40">
    <property type="entry name" value="lambda repressor-like DNA-binding domains"/>
    <property type="match status" value="1"/>
</dbReference>
<dbReference type="PANTHER" id="PTHR35010:SF2">
    <property type="entry name" value="BLL4672 PROTEIN"/>
    <property type="match status" value="1"/>
</dbReference>
<dbReference type="PROSITE" id="PS50943">
    <property type="entry name" value="HTH_CROC1"/>
    <property type="match status" value="1"/>
</dbReference>
<dbReference type="CDD" id="cd00093">
    <property type="entry name" value="HTH_XRE"/>
    <property type="match status" value="1"/>
</dbReference>
<sequence>MCPEDAGVVVGPGVRRTPGLRREEIAVRAGLSVDYYTRLERGREHRPGPAVVDALATALNLDPSEHAHLIGLAARVANLAPPPAAPADEKPSHGVSLILESLRPYPALLLSRTTDVLASNPGGLGTLPGIEDWPQERQNLTRYSFLHPAARGLFADWDASATGCIARLRALAGLEPDAPDLVLLVDELRSCSAEFARLWERYEVRPHRRDTKTLHHPRVGTVTLGIQSMRIEGTPGHSLLIYHAEPGTVDHDTMVLLDGDDPDQAG</sequence>
<evidence type="ECO:0000313" key="2">
    <source>
        <dbReference type="EMBL" id="GIM71775.1"/>
    </source>
</evidence>
<name>A0A919SFL1_9ACTN</name>
<protein>
    <submittedName>
        <fullName evidence="2">Transcriptional regulator</fullName>
    </submittedName>
</protein>
<dbReference type="EMBL" id="BOQL01000038">
    <property type="protein sequence ID" value="GIM71775.1"/>
    <property type="molecule type" value="Genomic_DNA"/>
</dbReference>
<dbReference type="GO" id="GO:0003677">
    <property type="term" value="F:DNA binding"/>
    <property type="evidence" value="ECO:0007669"/>
    <property type="project" value="InterPro"/>
</dbReference>
<dbReference type="Gene3D" id="3.30.450.180">
    <property type="match status" value="1"/>
</dbReference>
<reference evidence="2" key="1">
    <citation type="submission" date="2021-03" db="EMBL/GenBank/DDBJ databases">
        <title>Whole genome shotgun sequence of Actinoplanes auranticolor NBRC 12245.</title>
        <authorList>
            <person name="Komaki H."/>
            <person name="Tamura T."/>
        </authorList>
    </citation>
    <scope>NUCLEOTIDE SEQUENCE</scope>
    <source>
        <strain evidence="2">NBRC 12245</strain>
    </source>
</reference>
<evidence type="ECO:0000313" key="3">
    <source>
        <dbReference type="Proteomes" id="UP000681340"/>
    </source>
</evidence>
<gene>
    <name evidence="2" type="ORF">Aau02nite_47650</name>
</gene>
<feature type="domain" description="HTH cro/C1-type" evidence="1">
    <location>
        <begin position="19"/>
        <end position="66"/>
    </location>
</feature>
<dbReference type="Pfam" id="PF13560">
    <property type="entry name" value="HTH_31"/>
    <property type="match status" value="1"/>
</dbReference>
<comment type="caution">
    <text evidence="2">The sequence shown here is derived from an EMBL/GenBank/DDBJ whole genome shotgun (WGS) entry which is preliminary data.</text>
</comment>
<keyword evidence="3" id="KW-1185">Reference proteome</keyword>
<proteinExistence type="predicted"/>
<dbReference type="Proteomes" id="UP000681340">
    <property type="component" value="Unassembled WGS sequence"/>
</dbReference>
<dbReference type="InterPro" id="IPR041413">
    <property type="entry name" value="MLTR_LBD"/>
</dbReference>
<dbReference type="Pfam" id="PF17765">
    <property type="entry name" value="MLTR_LBD"/>
    <property type="match status" value="1"/>
</dbReference>
<organism evidence="2 3">
    <name type="scientific">Actinoplanes auranticolor</name>
    <dbReference type="NCBI Taxonomy" id="47988"/>
    <lineage>
        <taxon>Bacteria</taxon>
        <taxon>Bacillati</taxon>
        <taxon>Actinomycetota</taxon>
        <taxon>Actinomycetes</taxon>
        <taxon>Micromonosporales</taxon>
        <taxon>Micromonosporaceae</taxon>
        <taxon>Actinoplanes</taxon>
    </lineage>
</organism>
<dbReference type="SUPFAM" id="SSF47413">
    <property type="entry name" value="lambda repressor-like DNA-binding domains"/>
    <property type="match status" value="1"/>
</dbReference>
<accession>A0A919SFL1</accession>
<dbReference type="AlphaFoldDB" id="A0A919SFL1"/>
<evidence type="ECO:0000259" key="1">
    <source>
        <dbReference type="PROSITE" id="PS50943"/>
    </source>
</evidence>